<reference evidence="2" key="1">
    <citation type="submission" date="2025-05" db="UniProtKB">
        <authorList>
            <consortium name="EnsemblMetazoa"/>
        </authorList>
    </citation>
    <scope>IDENTIFICATION</scope>
</reference>
<evidence type="ECO:0000256" key="1">
    <source>
        <dbReference type="SAM" id="MobiDB-lite"/>
    </source>
</evidence>
<dbReference type="EnsemblMetazoa" id="XM_050655031.1">
    <property type="protein sequence ID" value="XP_050510988.1"/>
    <property type="gene ID" value="LOC114336525"/>
</dbReference>
<keyword evidence="3" id="KW-1185">Reference proteome</keyword>
<dbReference type="RefSeq" id="XP_050510988.1">
    <property type="nucleotide sequence ID" value="XM_050655031.1"/>
</dbReference>
<dbReference type="Proteomes" id="UP001652700">
    <property type="component" value="Unplaced"/>
</dbReference>
<feature type="compositionally biased region" description="Basic residues" evidence="1">
    <location>
        <begin position="54"/>
        <end position="70"/>
    </location>
</feature>
<organism evidence="2 3">
    <name type="scientific">Diabrotica virgifera virgifera</name>
    <name type="common">western corn rootworm</name>
    <dbReference type="NCBI Taxonomy" id="50390"/>
    <lineage>
        <taxon>Eukaryota</taxon>
        <taxon>Metazoa</taxon>
        <taxon>Ecdysozoa</taxon>
        <taxon>Arthropoda</taxon>
        <taxon>Hexapoda</taxon>
        <taxon>Insecta</taxon>
        <taxon>Pterygota</taxon>
        <taxon>Neoptera</taxon>
        <taxon>Endopterygota</taxon>
        <taxon>Coleoptera</taxon>
        <taxon>Polyphaga</taxon>
        <taxon>Cucujiformia</taxon>
        <taxon>Chrysomeloidea</taxon>
        <taxon>Chrysomelidae</taxon>
        <taxon>Galerucinae</taxon>
        <taxon>Diabroticina</taxon>
        <taxon>Diabroticites</taxon>
        <taxon>Diabrotica</taxon>
    </lineage>
</organism>
<proteinExistence type="predicted"/>
<feature type="compositionally biased region" description="Basic residues" evidence="1">
    <location>
        <begin position="112"/>
        <end position="132"/>
    </location>
</feature>
<feature type="compositionally biased region" description="Basic and acidic residues" evidence="1">
    <location>
        <begin position="167"/>
        <end position="184"/>
    </location>
</feature>
<dbReference type="GeneID" id="114336525"/>
<name>A0ABM5KLF4_DIAVI</name>
<protein>
    <submittedName>
        <fullName evidence="2">Uncharacterized protein</fullName>
    </submittedName>
</protein>
<feature type="compositionally biased region" description="Polar residues" evidence="1">
    <location>
        <begin position="26"/>
        <end position="36"/>
    </location>
</feature>
<evidence type="ECO:0000313" key="3">
    <source>
        <dbReference type="Proteomes" id="UP001652700"/>
    </source>
</evidence>
<evidence type="ECO:0000313" key="2">
    <source>
        <dbReference type="EnsemblMetazoa" id="XP_050510988.1"/>
    </source>
</evidence>
<sequence length="278" mass="32323">MKGAGVKVQAKLKAGVGKAENVFVQKLTNQLSSKCRISTVRRSSSSDSSDSKSRSSRRRSDKKSSRRSRTRSRDRSRDRYGRSRRSRSRSSSTYKSSKSRSYRSKSRDRYRDRHRRSRSRDRYRSRRSRSKSYIKEYVSKPKRRSHSSSSTSSSECVKTNVKHNSKKKEESNTKGTVSKKEKSASPDCIVIDNEVLDEINENSFAPKQFTSKSKKVPENIVIDLKKNTIKVPEIEQEEPDSIFHQNLFLSDEARMEKWVRELYSFRQKALQQGSKNDR</sequence>
<feature type="compositionally biased region" description="Basic and acidic residues" evidence="1">
    <location>
        <begin position="71"/>
        <end position="81"/>
    </location>
</feature>
<accession>A0ABM5KLF4</accession>
<feature type="region of interest" description="Disordered" evidence="1">
    <location>
        <begin position="1"/>
        <end position="185"/>
    </location>
</feature>